<dbReference type="Proteomes" id="UP000662888">
    <property type="component" value="Chromosome"/>
</dbReference>
<keyword evidence="5" id="KW-1185">Reference proteome</keyword>
<feature type="modified residue" description="4-aspartylphosphate" evidence="2">
    <location>
        <position position="56"/>
    </location>
</feature>
<dbReference type="PANTHER" id="PTHR44591:SF19">
    <property type="entry name" value="TWO-COMPONENT RESPONSE REGULATOR-RELATED"/>
    <property type="match status" value="1"/>
</dbReference>
<dbReference type="RefSeq" id="WP_054263411.1">
    <property type="nucleotide sequence ID" value="NZ_CP065053.1"/>
</dbReference>
<evidence type="ECO:0000313" key="5">
    <source>
        <dbReference type="Proteomes" id="UP000662888"/>
    </source>
</evidence>
<dbReference type="Gene3D" id="3.40.50.2300">
    <property type="match status" value="1"/>
</dbReference>
<evidence type="ECO:0000313" key="4">
    <source>
        <dbReference type="EMBL" id="QPI49519.1"/>
    </source>
</evidence>
<accession>A0AA49A7M5</accession>
<dbReference type="SMART" id="SM00448">
    <property type="entry name" value="REC"/>
    <property type="match status" value="1"/>
</dbReference>
<keyword evidence="1 2" id="KW-0597">Phosphoprotein</keyword>
<dbReference type="CDD" id="cd17569">
    <property type="entry name" value="REC_HupR-like"/>
    <property type="match status" value="1"/>
</dbReference>
<evidence type="ECO:0000256" key="2">
    <source>
        <dbReference type="PROSITE-ProRule" id="PRU00169"/>
    </source>
</evidence>
<evidence type="ECO:0000256" key="1">
    <source>
        <dbReference type="ARBA" id="ARBA00022553"/>
    </source>
</evidence>
<dbReference type="InterPro" id="IPR001789">
    <property type="entry name" value="Sig_transdc_resp-reg_receiver"/>
</dbReference>
<gene>
    <name evidence="4" type="ORF">IV454_29490</name>
</gene>
<dbReference type="InterPro" id="IPR011006">
    <property type="entry name" value="CheY-like_superfamily"/>
</dbReference>
<dbReference type="Pfam" id="PF00072">
    <property type="entry name" value="Response_reg"/>
    <property type="match status" value="1"/>
</dbReference>
<sequence length="175" mass="20252">MRRILLVDDEINVLNALVRAMRQHLDIEDLHIETFTDPFDALTRCAEVTFDLVISDFRMPQMTGVEFLHAIKEVAPDTVRMILSASTEFETVTSAINDAQVFRFIPKPWQVGDLRENVRLALDYHDSLRKEHQLADRQRVHEGSLSREELALRKMEEEEPGLLKVKWGPNGEIIM</sequence>
<dbReference type="PROSITE" id="PS50110">
    <property type="entry name" value="RESPONSE_REGULATORY"/>
    <property type="match status" value="1"/>
</dbReference>
<evidence type="ECO:0000259" key="3">
    <source>
        <dbReference type="PROSITE" id="PS50110"/>
    </source>
</evidence>
<proteinExistence type="predicted"/>
<feature type="domain" description="Response regulatory" evidence="3">
    <location>
        <begin position="3"/>
        <end position="122"/>
    </location>
</feature>
<organism evidence="4 5">
    <name type="scientific">Massilia antarctica</name>
    <dbReference type="NCBI Taxonomy" id="2765360"/>
    <lineage>
        <taxon>Bacteria</taxon>
        <taxon>Pseudomonadati</taxon>
        <taxon>Pseudomonadota</taxon>
        <taxon>Betaproteobacteria</taxon>
        <taxon>Burkholderiales</taxon>
        <taxon>Oxalobacteraceae</taxon>
        <taxon>Telluria group</taxon>
        <taxon>Massilia</taxon>
    </lineage>
</organism>
<dbReference type="SUPFAM" id="SSF52172">
    <property type="entry name" value="CheY-like"/>
    <property type="match status" value="1"/>
</dbReference>
<reference evidence="4 5" key="1">
    <citation type="submission" date="2020-11" db="EMBL/GenBank/DDBJ databases">
        <authorList>
            <person name="Sun Q."/>
        </authorList>
    </citation>
    <scope>NUCLEOTIDE SEQUENCE [LARGE SCALE GENOMIC DNA]</scope>
    <source>
        <strain evidence="4 5">P8398</strain>
    </source>
</reference>
<name>A0AA49A7M5_9BURK</name>
<protein>
    <submittedName>
        <fullName evidence="4">Response regulator</fullName>
    </submittedName>
</protein>
<dbReference type="EMBL" id="CP065053">
    <property type="protein sequence ID" value="QPI49519.1"/>
    <property type="molecule type" value="Genomic_DNA"/>
</dbReference>
<dbReference type="InterPro" id="IPR050595">
    <property type="entry name" value="Bact_response_regulator"/>
</dbReference>
<dbReference type="PANTHER" id="PTHR44591">
    <property type="entry name" value="STRESS RESPONSE REGULATOR PROTEIN 1"/>
    <property type="match status" value="1"/>
</dbReference>